<dbReference type="EMBL" id="KN818222">
    <property type="protein sequence ID" value="KIL71308.1"/>
    <property type="molecule type" value="Genomic_DNA"/>
</dbReference>
<evidence type="ECO:0000313" key="2">
    <source>
        <dbReference type="EMBL" id="KIL71308.1"/>
    </source>
</evidence>
<protein>
    <submittedName>
        <fullName evidence="2">Uncharacterized protein</fullName>
    </submittedName>
</protein>
<keyword evidence="3" id="KW-1185">Reference proteome</keyword>
<accession>A0A0C2XQ39</accession>
<dbReference type="AlphaFoldDB" id="A0A0C2XQ39"/>
<dbReference type="HOGENOM" id="CLU_2346198_0_0_1"/>
<proteinExistence type="predicted"/>
<evidence type="ECO:0000256" key="1">
    <source>
        <dbReference type="SAM" id="MobiDB-lite"/>
    </source>
</evidence>
<dbReference type="InParanoid" id="A0A0C2XQ39"/>
<sequence length="97" mass="10958">MFPKITLKFSKAKKSSSSGTNSARSSLSAASLRTLVAIPVSKKIEVTEEDMLDWEDQAWTAPRSHGPSFPSFPSMPSLPSWSSLFKRRRHFSQVERW</sequence>
<evidence type="ECO:0000313" key="3">
    <source>
        <dbReference type="Proteomes" id="UP000054549"/>
    </source>
</evidence>
<feature type="region of interest" description="Disordered" evidence="1">
    <location>
        <begin position="1"/>
        <end position="28"/>
    </location>
</feature>
<gene>
    <name evidence="2" type="ORF">M378DRAFT_154858</name>
</gene>
<organism evidence="2 3">
    <name type="scientific">Amanita muscaria (strain Koide BX008)</name>
    <dbReference type="NCBI Taxonomy" id="946122"/>
    <lineage>
        <taxon>Eukaryota</taxon>
        <taxon>Fungi</taxon>
        <taxon>Dikarya</taxon>
        <taxon>Basidiomycota</taxon>
        <taxon>Agaricomycotina</taxon>
        <taxon>Agaricomycetes</taxon>
        <taxon>Agaricomycetidae</taxon>
        <taxon>Agaricales</taxon>
        <taxon>Pluteineae</taxon>
        <taxon>Amanitaceae</taxon>
        <taxon>Amanita</taxon>
    </lineage>
</organism>
<feature type="compositionally biased region" description="Low complexity" evidence="1">
    <location>
        <begin position="15"/>
        <end position="28"/>
    </location>
</feature>
<dbReference type="Proteomes" id="UP000054549">
    <property type="component" value="Unassembled WGS sequence"/>
</dbReference>
<name>A0A0C2XQ39_AMAMK</name>
<reference evidence="2 3" key="1">
    <citation type="submission" date="2014-04" db="EMBL/GenBank/DDBJ databases">
        <title>Evolutionary Origins and Diversification of the Mycorrhizal Mutualists.</title>
        <authorList>
            <consortium name="DOE Joint Genome Institute"/>
            <consortium name="Mycorrhizal Genomics Consortium"/>
            <person name="Kohler A."/>
            <person name="Kuo A."/>
            <person name="Nagy L.G."/>
            <person name="Floudas D."/>
            <person name="Copeland A."/>
            <person name="Barry K.W."/>
            <person name="Cichocki N."/>
            <person name="Veneault-Fourrey C."/>
            <person name="LaButti K."/>
            <person name="Lindquist E.A."/>
            <person name="Lipzen A."/>
            <person name="Lundell T."/>
            <person name="Morin E."/>
            <person name="Murat C."/>
            <person name="Riley R."/>
            <person name="Ohm R."/>
            <person name="Sun H."/>
            <person name="Tunlid A."/>
            <person name="Henrissat B."/>
            <person name="Grigoriev I.V."/>
            <person name="Hibbett D.S."/>
            <person name="Martin F."/>
        </authorList>
    </citation>
    <scope>NUCLEOTIDE SEQUENCE [LARGE SCALE GENOMIC DNA]</scope>
    <source>
        <strain evidence="2 3">Koide BX008</strain>
    </source>
</reference>